<evidence type="ECO:0000259" key="1">
    <source>
        <dbReference type="Pfam" id="PF02698"/>
    </source>
</evidence>
<evidence type="ECO:0000313" key="2">
    <source>
        <dbReference type="EMBL" id="KQH87662.1"/>
    </source>
</evidence>
<dbReference type="InterPro" id="IPR003848">
    <property type="entry name" value="DUF218"/>
</dbReference>
<dbReference type="Pfam" id="PF02698">
    <property type="entry name" value="DUF218"/>
    <property type="match status" value="1"/>
</dbReference>
<evidence type="ECO:0000313" key="3">
    <source>
        <dbReference type="Proteomes" id="UP000051221"/>
    </source>
</evidence>
<dbReference type="PANTHER" id="PTHR30336">
    <property type="entry name" value="INNER MEMBRANE PROTEIN, PROBABLE PERMEASE"/>
    <property type="match status" value="1"/>
</dbReference>
<gene>
    <name evidence="2" type="ORF">AMR76_03535</name>
</gene>
<dbReference type="InterPro" id="IPR051599">
    <property type="entry name" value="Cell_Envelope_Assoc"/>
</dbReference>
<dbReference type="RefSeq" id="WP_055465320.1">
    <property type="nucleotide sequence ID" value="NZ_LKHS01000002.1"/>
</dbReference>
<keyword evidence="3" id="KW-1185">Reference proteome</keyword>
<dbReference type="InterPro" id="IPR014729">
    <property type="entry name" value="Rossmann-like_a/b/a_fold"/>
</dbReference>
<dbReference type="InParanoid" id="A0A0Q2RU89"/>
<dbReference type="PANTHER" id="PTHR30336:SF20">
    <property type="entry name" value="DUF218 DOMAIN-CONTAINING PROTEIN"/>
    <property type="match status" value="1"/>
</dbReference>
<accession>A0A0Q2RU89</accession>
<comment type="caution">
    <text evidence="2">The sequence shown here is derived from an EMBL/GenBank/DDBJ whole genome shotgun (WGS) entry which is preliminary data.</text>
</comment>
<sequence length="285" mass="31825">MQHSLILVLGKRLVNNQLTAEGESRVQALVAWLAAKQFAHPIIGFCGGCTDGQQVSEASAMAEAFIQQSQQCGLNPNEMTLVLEQASTNTIENIECMAQTLREQGIFAAGSEIDVIFASNDYHLKRIFEIQRLMDEQGLLRVLKQRCAAQRLTLHIDPQLEHHILAPYPHCSDRAALFLLMDEITTYRVYLEGVVRGVFQRPLAQVREVPFSIAENAISLAQTVCQQRGERPEVLTALFDIERAMLDTTPEASADVVQDALSTLHHNLTALNRHFDPEQLPRTTV</sequence>
<dbReference type="AlphaFoldDB" id="A0A0Q2RU89"/>
<organism evidence="2 3">
    <name type="scientific">Vibrio furnissii</name>
    <dbReference type="NCBI Taxonomy" id="29494"/>
    <lineage>
        <taxon>Bacteria</taxon>
        <taxon>Pseudomonadati</taxon>
        <taxon>Pseudomonadota</taxon>
        <taxon>Gammaproteobacteria</taxon>
        <taxon>Vibrionales</taxon>
        <taxon>Vibrionaceae</taxon>
        <taxon>Vibrio</taxon>
    </lineage>
</organism>
<dbReference type="Gene3D" id="3.40.50.620">
    <property type="entry name" value="HUPs"/>
    <property type="match status" value="1"/>
</dbReference>
<feature type="domain" description="DUF218" evidence="1">
    <location>
        <begin position="5"/>
        <end position="138"/>
    </location>
</feature>
<dbReference type="Proteomes" id="UP000051221">
    <property type="component" value="Unassembled WGS sequence"/>
</dbReference>
<proteinExistence type="predicted"/>
<dbReference type="CDD" id="cd06259">
    <property type="entry name" value="YdcF-like"/>
    <property type="match status" value="1"/>
</dbReference>
<name>A0A0Q2RU89_VIBFU</name>
<dbReference type="EMBL" id="LKHS01000002">
    <property type="protein sequence ID" value="KQH87662.1"/>
    <property type="molecule type" value="Genomic_DNA"/>
</dbReference>
<protein>
    <recommendedName>
        <fullName evidence="1">DUF218 domain-containing protein</fullName>
    </recommendedName>
</protein>
<reference evidence="2 3" key="1">
    <citation type="submission" date="2015-08" db="EMBL/GenBank/DDBJ databases">
        <title>Antibacterial properties of a collection of Vibrionaceae strains.</title>
        <authorList>
            <person name="Giubergia S."/>
        </authorList>
    </citation>
    <scope>NUCLEOTIDE SEQUENCE [LARGE SCALE GENOMIC DNA]</scope>
    <source>
        <strain evidence="2 3">S0821</strain>
    </source>
</reference>
<dbReference type="GO" id="GO:0005886">
    <property type="term" value="C:plasma membrane"/>
    <property type="evidence" value="ECO:0007669"/>
    <property type="project" value="TreeGrafter"/>
</dbReference>